<proteinExistence type="predicted"/>
<gene>
    <name evidence="3" type="primary">Aste57867_14116</name>
    <name evidence="2" type="ORF">As57867_014065</name>
    <name evidence="3" type="ORF">ASTE57867_14116</name>
</gene>
<feature type="transmembrane region" description="Helical" evidence="1">
    <location>
        <begin position="252"/>
        <end position="270"/>
    </location>
</feature>
<keyword evidence="1" id="KW-1133">Transmembrane helix</keyword>
<evidence type="ECO:0000313" key="4">
    <source>
        <dbReference type="Proteomes" id="UP000332933"/>
    </source>
</evidence>
<evidence type="ECO:0000313" key="3">
    <source>
        <dbReference type="EMBL" id="VFT90943.1"/>
    </source>
</evidence>
<reference evidence="3 4" key="1">
    <citation type="submission" date="2019-03" db="EMBL/GenBank/DDBJ databases">
        <authorList>
            <person name="Gaulin E."/>
            <person name="Dumas B."/>
        </authorList>
    </citation>
    <scope>NUCLEOTIDE SEQUENCE [LARGE SCALE GENOMIC DNA]</scope>
    <source>
        <strain evidence="3">CBS 568.67</strain>
    </source>
</reference>
<sequence length="548" mass="61827">MTKVYAEDGPSLAAVPRTVRISTRSLIYTVGFILNLVLMPFKAYMSEPLPWNIQSPFLNYTSTDSFDSFTNKSASFLSAKYNHATLPASTIFARDLTANTYILRYAIQLPRNGDSSCAKYMQAFPGSGAYSEGVARSVCTFVAQNATARLASAQLACQHDMVSVFGVAVCCTWTELFDQEQDMYQVYHSSLLFEPPLFTWTKFGYRGCLSCFVGYIIWHKYYREFDPLMRNLRAIGLDDKYKRYVVQLGDPTWLVLSHPLVSLAMVLDILVNSVYGGAAIFRTSQLNDMFQFFLGSLYGSRTVWAAYLAMRYMTPVTKYMNWEHCFQPVDAGLLALTASIYAGPVFYFISHTPVVWVFQYIGALPVPAEKKAEQYDAAASTFAILLTMASVPIINSFVSQRLHEHRKKNAPPATGPQVKYAHGNFNDWKHRIMYRWHKQSTNVIEGGAIYQLFDEHPQTKKLPIFSARGSDCFVFCVDDAGVIERQVRLSLIHALDLSTKCRVLSICPACHTHRAVGGVDEMQCDDTVKASPTQKYRVHFGANNCRWI</sequence>
<dbReference type="Proteomes" id="UP000332933">
    <property type="component" value="Unassembled WGS sequence"/>
</dbReference>
<reference evidence="2" key="2">
    <citation type="submission" date="2019-06" db="EMBL/GenBank/DDBJ databases">
        <title>Genomics analysis of Aphanomyces spp. identifies a new class of oomycete effector associated with host adaptation.</title>
        <authorList>
            <person name="Gaulin E."/>
        </authorList>
    </citation>
    <scope>NUCLEOTIDE SEQUENCE</scope>
    <source>
        <strain evidence="2">CBS 578.67</strain>
    </source>
</reference>
<keyword evidence="1" id="KW-0472">Membrane</keyword>
<protein>
    <submittedName>
        <fullName evidence="3">Aste57867_14116 protein</fullName>
    </submittedName>
</protein>
<dbReference type="EMBL" id="VJMH01005521">
    <property type="protein sequence ID" value="KAF0695035.1"/>
    <property type="molecule type" value="Genomic_DNA"/>
</dbReference>
<feature type="transmembrane region" description="Helical" evidence="1">
    <location>
        <begin position="331"/>
        <end position="349"/>
    </location>
</feature>
<organism evidence="3 4">
    <name type="scientific">Aphanomyces stellatus</name>
    <dbReference type="NCBI Taxonomy" id="120398"/>
    <lineage>
        <taxon>Eukaryota</taxon>
        <taxon>Sar</taxon>
        <taxon>Stramenopiles</taxon>
        <taxon>Oomycota</taxon>
        <taxon>Saprolegniomycetes</taxon>
        <taxon>Saprolegniales</taxon>
        <taxon>Verrucalvaceae</taxon>
        <taxon>Aphanomyces</taxon>
    </lineage>
</organism>
<name>A0A485KZY4_9STRA</name>
<evidence type="ECO:0000313" key="2">
    <source>
        <dbReference type="EMBL" id="KAF0695035.1"/>
    </source>
</evidence>
<feature type="transmembrane region" description="Helical" evidence="1">
    <location>
        <begin position="377"/>
        <end position="398"/>
    </location>
</feature>
<evidence type="ECO:0000256" key="1">
    <source>
        <dbReference type="SAM" id="Phobius"/>
    </source>
</evidence>
<keyword evidence="4" id="KW-1185">Reference proteome</keyword>
<dbReference type="AlphaFoldDB" id="A0A485KZY4"/>
<accession>A0A485KZY4</accession>
<keyword evidence="1" id="KW-0812">Transmembrane</keyword>
<dbReference type="OrthoDB" id="71470at2759"/>
<feature type="transmembrane region" description="Helical" evidence="1">
    <location>
        <begin position="26"/>
        <end position="45"/>
    </location>
</feature>
<feature type="transmembrane region" description="Helical" evidence="1">
    <location>
        <begin position="290"/>
        <end position="310"/>
    </location>
</feature>
<dbReference type="EMBL" id="CAADRA010005542">
    <property type="protein sequence ID" value="VFT90943.1"/>
    <property type="molecule type" value="Genomic_DNA"/>
</dbReference>